<proteinExistence type="inferred from homology"/>
<name>A0A438N237_EXOME</name>
<dbReference type="InterPro" id="IPR005801">
    <property type="entry name" value="ADC_synthase"/>
</dbReference>
<evidence type="ECO:0000259" key="13">
    <source>
        <dbReference type="Pfam" id="PF04715"/>
    </source>
</evidence>
<evidence type="ECO:0000313" key="15">
    <source>
        <dbReference type="Proteomes" id="UP000288859"/>
    </source>
</evidence>
<dbReference type="Pfam" id="PF00117">
    <property type="entry name" value="GATase"/>
    <property type="match status" value="1"/>
</dbReference>
<dbReference type="InterPro" id="IPR006221">
    <property type="entry name" value="TrpG/PapA_dom"/>
</dbReference>
<dbReference type="PANTHER" id="PTHR11236:SF18">
    <property type="entry name" value="AMINODEOXYCHORISMATE SYNTHASE"/>
    <property type="match status" value="1"/>
</dbReference>
<dbReference type="SUPFAM" id="SSF52317">
    <property type="entry name" value="Class I glutamine amidotransferase-like"/>
    <property type="match status" value="1"/>
</dbReference>
<dbReference type="GO" id="GO:0046820">
    <property type="term" value="F:4-amino-4-deoxychorismate synthase activity"/>
    <property type="evidence" value="ECO:0007669"/>
    <property type="project" value="UniProtKB-EC"/>
</dbReference>
<evidence type="ECO:0000256" key="1">
    <source>
        <dbReference type="ARBA" id="ARBA00001000"/>
    </source>
</evidence>
<dbReference type="InterPro" id="IPR029062">
    <property type="entry name" value="Class_I_gatase-like"/>
</dbReference>
<comment type="similarity">
    <text evidence="3">In the C-terminal section; belongs to the anthranilate synthase component I family.</text>
</comment>
<dbReference type="GO" id="GO:0008153">
    <property type="term" value="P:4-aminobenzoate biosynthetic process"/>
    <property type="evidence" value="ECO:0007669"/>
    <property type="project" value="TreeGrafter"/>
</dbReference>
<keyword evidence="7" id="KW-0315">Glutamine amidotransferase</keyword>
<comment type="caution">
    <text evidence="14">The sequence shown here is derived from an EMBL/GenBank/DDBJ whole genome shotgun (WGS) entry which is preliminary data.</text>
</comment>
<evidence type="ECO:0000256" key="10">
    <source>
        <dbReference type="SAM" id="MobiDB-lite"/>
    </source>
</evidence>
<evidence type="ECO:0000256" key="4">
    <source>
        <dbReference type="ARBA" id="ARBA00013139"/>
    </source>
</evidence>
<dbReference type="InterPro" id="IPR019999">
    <property type="entry name" value="Anth_synth_I-like"/>
</dbReference>
<keyword evidence="6" id="KW-0289">Folate biosynthesis</keyword>
<evidence type="ECO:0000256" key="2">
    <source>
        <dbReference type="ARBA" id="ARBA00005009"/>
    </source>
</evidence>
<dbReference type="EMBL" id="NAJM01000027">
    <property type="protein sequence ID" value="RVX69799.1"/>
    <property type="molecule type" value="Genomic_DNA"/>
</dbReference>
<sequence>MTTERTVLFVDAYDSFAENIAALLQQKLHVTVTLIHIDCDIPAQFGQSVEEFLSTFDAIVLGPGPGNPQNESDVGLFNTVWKCSPLLNLPVLGICLGFQSLCINYGLPVVKLGLPCHGHAKTILHTDSGIFNGAGNVVATNYNSLGVRRADMDNSFVSRTSSSGSVVSLSSSRSFLSDISTHDDSVSRCRSRKAGDLTILALDTDNWVMAVKHNLHHFHGFQFHPESCKSNDACVTLLKNWWDSVALHNERYRVNRVVKTLAIQSHSSPQMERRPDTEYLCLKTRLGHLGRHVGQNLHFVTLSSIEARDEIAQLCYDMSGDDNLVMLESTRKGRYSIFPFPDESTFRLEYGQSQCKTVVGSSEQVHRLPRQAIVTLLEEFLLEKQYTAESRDVPFTAGFMGYLSYEFGLDSLNMETSASHQAPSLRSTSDINLAWVDRSIVVDHYTQTVHIQSLRRDDGNWCQDMASKIKAMTSPTPDDYASESNSLLREIQQSSQFHSPDHDSYISQIQQCRTHLIAGNSYELCLTTEASIKSPKGRDHAWTLYRNLQRHNPVPYAGYVRLGGTTILSSSPEHFISWTPEGTIDMMPMKGTVKKSRDMTLAKAKEILASAKESAENLMIADLIRHDLYSTVSRDALVQVVKLCDVIETETVYTMISHVRAHIPLEKHNNNIIVTKDKNESTESTSHQFRPSSTQPPHESRNATITRYGLKALTRTLPPGSMTGAPKKRSCEILVGLERRHRGIYSGAIGYMDVGGFGSWNVCIRTAFANDADDQHDDDGRVWQKWRIGAGGAITVLSDDESEWDEMMTKLDSVVKAFQSV</sequence>
<dbReference type="PANTHER" id="PTHR11236">
    <property type="entry name" value="AMINOBENZOATE/ANTHRANILATE SYNTHASE"/>
    <property type="match status" value="1"/>
</dbReference>
<dbReference type="PRINTS" id="PR00099">
    <property type="entry name" value="CPSGATASE"/>
</dbReference>
<dbReference type="InterPro" id="IPR017926">
    <property type="entry name" value="GATASE"/>
</dbReference>
<dbReference type="NCBIfam" id="TIGR01823">
    <property type="entry name" value="PabB-fungal"/>
    <property type="match status" value="1"/>
</dbReference>
<evidence type="ECO:0000259" key="11">
    <source>
        <dbReference type="Pfam" id="PF00117"/>
    </source>
</evidence>
<reference evidence="14 15" key="1">
    <citation type="submission" date="2017-03" db="EMBL/GenBank/DDBJ databases">
        <title>Genomes of endolithic fungi from Antarctica.</title>
        <authorList>
            <person name="Coleine C."/>
            <person name="Masonjones S."/>
            <person name="Stajich J.E."/>
        </authorList>
    </citation>
    <scope>NUCLEOTIDE SEQUENCE [LARGE SCALE GENOMIC DNA]</scope>
    <source>
        <strain evidence="14 15">CCFEE 6314</strain>
    </source>
</reference>
<dbReference type="Proteomes" id="UP000288859">
    <property type="component" value="Unassembled WGS sequence"/>
</dbReference>
<dbReference type="AlphaFoldDB" id="A0A438N237"/>
<comment type="pathway">
    <text evidence="2">Cofactor biosynthesis; tetrahydrofolate biosynthesis; 4-aminobenzoate from chorismate: step 1/2.</text>
</comment>
<organism evidence="14 15">
    <name type="scientific">Exophiala mesophila</name>
    <name type="common">Black yeast-like fungus</name>
    <dbReference type="NCBI Taxonomy" id="212818"/>
    <lineage>
        <taxon>Eukaryota</taxon>
        <taxon>Fungi</taxon>
        <taxon>Dikarya</taxon>
        <taxon>Ascomycota</taxon>
        <taxon>Pezizomycotina</taxon>
        <taxon>Eurotiomycetes</taxon>
        <taxon>Chaetothyriomycetidae</taxon>
        <taxon>Chaetothyriales</taxon>
        <taxon>Herpotrichiellaceae</taxon>
        <taxon>Exophiala</taxon>
    </lineage>
</organism>
<keyword evidence="5" id="KW-0808">Transferase</keyword>
<feature type="compositionally biased region" description="Polar residues" evidence="10">
    <location>
        <begin position="682"/>
        <end position="702"/>
    </location>
</feature>
<dbReference type="UniPathway" id="UPA00077">
    <property type="reaction ID" value="UER00149"/>
</dbReference>
<protein>
    <recommendedName>
        <fullName evidence="4">aminodeoxychorismate synthase</fullName>
        <ecNumber evidence="4">2.6.1.85</ecNumber>
    </recommendedName>
    <alternativeName>
        <fullName evidence="8">Para-aminobenzoate synthase</fullName>
    </alternativeName>
    <alternativeName>
        <fullName evidence="9">p-aminobenzoic acid synthase</fullName>
    </alternativeName>
</protein>
<dbReference type="Gene3D" id="3.40.50.880">
    <property type="match status" value="1"/>
</dbReference>
<dbReference type="VEuPathDB" id="FungiDB:PV10_06167"/>
<feature type="region of interest" description="Disordered" evidence="10">
    <location>
        <begin position="679"/>
        <end position="702"/>
    </location>
</feature>
<comment type="catalytic activity">
    <reaction evidence="1">
        <text>chorismate + L-glutamine = 4-amino-4-deoxychorismate + L-glutamate</text>
        <dbReference type="Rhea" id="RHEA:11672"/>
        <dbReference type="ChEBI" id="CHEBI:29748"/>
        <dbReference type="ChEBI" id="CHEBI:29985"/>
        <dbReference type="ChEBI" id="CHEBI:58359"/>
        <dbReference type="ChEBI" id="CHEBI:58406"/>
        <dbReference type="EC" id="2.6.1.85"/>
    </reaction>
</comment>
<evidence type="ECO:0000256" key="3">
    <source>
        <dbReference type="ARBA" id="ARBA00005970"/>
    </source>
</evidence>
<dbReference type="SUPFAM" id="SSF56322">
    <property type="entry name" value="ADC synthase"/>
    <property type="match status" value="2"/>
</dbReference>
<dbReference type="InterPro" id="IPR010117">
    <property type="entry name" value="PabB_fungal"/>
</dbReference>
<dbReference type="CDD" id="cd01743">
    <property type="entry name" value="GATase1_Anthranilate_Synthase"/>
    <property type="match status" value="1"/>
</dbReference>
<dbReference type="PRINTS" id="PR00096">
    <property type="entry name" value="GATASE"/>
</dbReference>
<dbReference type="Pfam" id="PF04715">
    <property type="entry name" value="Anth_synt_I_N"/>
    <property type="match status" value="1"/>
</dbReference>
<dbReference type="GO" id="GO:0046654">
    <property type="term" value="P:tetrahydrofolate biosynthetic process"/>
    <property type="evidence" value="ECO:0007669"/>
    <property type="project" value="UniProtKB-UniPathway"/>
</dbReference>
<feature type="domain" description="Glutamine amidotransferase" evidence="11">
    <location>
        <begin position="9"/>
        <end position="163"/>
    </location>
</feature>
<evidence type="ECO:0000313" key="14">
    <source>
        <dbReference type="EMBL" id="RVX69799.1"/>
    </source>
</evidence>
<feature type="domain" description="Chorismate-utilising enzyme C-terminal" evidence="12">
    <location>
        <begin position="502"/>
        <end position="667"/>
    </location>
</feature>
<dbReference type="Gene3D" id="3.60.120.10">
    <property type="entry name" value="Anthranilate synthase"/>
    <property type="match status" value="1"/>
</dbReference>
<dbReference type="EC" id="2.6.1.85" evidence="4"/>
<evidence type="ECO:0000256" key="6">
    <source>
        <dbReference type="ARBA" id="ARBA00022909"/>
    </source>
</evidence>
<dbReference type="GO" id="GO:0005737">
    <property type="term" value="C:cytoplasm"/>
    <property type="evidence" value="ECO:0007669"/>
    <property type="project" value="TreeGrafter"/>
</dbReference>
<dbReference type="GO" id="GO:0046656">
    <property type="term" value="P:folic acid biosynthetic process"/>
    <property type="evidence" value="ECO:0007669"/>
    <property type="project" value="UniProtKB-KW"/>
</dbReference>
<dbReference type="InterPro" id="IPR006805">
    <property type="entry name" value="Anth_synth_I_N"/>
</dbReference>
<feature type="domain" description="Anthranilate synthase component I N-terminal" evidence="13">
    <location>
        <begin position="313"/>
        <end position="451"/>
    </location>
</feature>
<evidence type="ECO:0000256" key="5">
    <source>
        <dbReference type="ARBA" id="ARBA00022679"/>
    </source>
</evidence>
<dbReference type="OrthoDB" id="64220at2759"/>
<dbReference type="GO" id="GO:0000162">
    <property type="term" value="P:L-tryptophan biosynthetic process"/>
    <property type="evidence" value="ECO:0007669"/>
    <property type="project" value="TreeGrafter"/>
</dbReference>
<feature type="domain" description="Chorismate-utilising enzyme C-terminal" evidence="12">
    <location>
        <begin position="710"/>
        <end position="810"/>
    </location>
</feature>
<evidence type="ECO:0000259" key="12">
    <source>
        <dbReference type="Pfam" id="PF00425"/>
    </source>
</evidence>
<dbReference type="Pfam" id="PF00425">
    <property type="entry name" value="Chorismate_bind"/>
    <property type="match status" value="2"/>
</dbReference>
<dbReference type="PRINTS" id="PR00097">
    <property type="entry name" value="ANTSNTHASEII"/>
</dbReference>
<accession>A0A438N237</accession>
<evidence type="ECO:0000256" key="9">
    <source>
        <dbReference type="ARBA" id="ARBA00031904"/>
    </source>
</evidence>
<dbReference type="InterPro" id="IPR015890">
    <property type="entry name" value="Chorismate_C"/>
</dbReference>
<gene>
    <name evidence="14" type="ORF">B0A52_06444</name>
</gene>
<evidence type="ECO:0000256" key="8">
    <source>
        <dbReference type="ARBA" id="ARBA00031329"/>
    </source>
</evidence>
<dbReference type="PROSITE" id="PS51273">
    <property type="entry name" value="GATASE_TYPE_1"/>
    <property type="match status" value="1"/>
</dbReference>
<evidence type="ECO:0000256" key="7">
    <source>
        <dbReference type="ARBA" id="ARBA00022962"/>
    </source>
</evidence>